<dbReference type="AlphaFoldDB" id="A0ABD3SES5"/>
<reference evidence="5 6" key="1">
    <citation type="submission" date="2024-10" db="EMBL/GenBank/DDBJ databases">
        <title>Updated reference genomes for cyclostephanoid diatoms.</title>
        <authorList>
            <person name="Roberts W.R."/>
            <person name="Alverson A.J."/>
        </authorList>
    </citation>
    <scope>NUCLEOTIDE SEQUENCE [LARGE SCALE GENOMIC DNA]</scope>
    <source>
        <strain evidence="5 6">AJA228-03</strain>
    </source>
</reference>
<keyword evidence="3" id="KW-0378">Hydrolase</keyword>
<evidence type="ECO:0000256" key="2">
    <source>
        <dbReference type="ARBA" id="ARBA00022759"/>
    </source>
</evidence>
<dbReference type="Gene3D" id="1.10.1520.10">
    <property type="entry name" value="Ribonuclease III domain"/>
    <property type="match status" value="1"/>
</dbReference>
<evidence type="ECO:0000256" key="1">
    <source>
        <dbReference type="ARBA" id="ARBA00022722"/>
    </source>
</evidence>
<sequence length="265" mass="29944">MRRARRRSMKKPTLATTLPSLAFCHILHRTHHRKDQLRLRRQCNYLIVQLELHRRRVIYESNQSVSSFHGSSSFLLAEVSAGDASGYMRNDITSGEQGDARVVPHTETPVVSSSEMPAATDPSLLFELMSPVASVKPDQMSASSLAYLGDVVYELFVRSRYVWPSRRMSDLQDKVVAVVRAEAQSALLRKFIESFPLTAMEQNILARGRNANMTARKRISGGASAYQDSTAFEALLGYTYISDKHRLHEMISWITLELDELDNIP</sequence>
<evidence type="ECO:0000313" key="6">
    <source>
        <dbReference type="Proteomes" id="UP001530377"/>
    </source>
</evidence>
<dbReference type="GO" id="GO:0016787">
    <property type="term" value="F:hydrolase activity"/>
    <property type="evidence" value="ECO:0007669"/>
    <property type="project" value="UniProtKB-KW"/>
</dbReference>
<accession>A0ABD3SES5</accession>
<dbReference type="GO" id="GO:0004519">
    <property type="term" value="F:endonuclease activity"/>
    <property type="evidence" value="ECO:0007669"/>
    <property type="project" value="UniProtKB-KW"/>
</dbReference>
<protein>
    <recommendedName>
        <fullName evidence="4">RNase III domain-containing protein</fullName>
    </recommendedName>
</protein>
<dbReference type="SUPFAM" id="SSF69065">
    <property type="entry name" value="RNase III domain-like"/>
    <property type="match status" value="1"/>
</dbReference>
<proteinExistence type="inferred from homology"/>
<evidence type="ECO:0000256" key="3">
    <source>
        <dbReference type="ARBA" id="ARBA00022801"/>
    </source>
</evidence>
<evidence type="ECO:0000259" key="4">
    <source>
        <dbReference type="Pfam" id="PF00636"/>
    </source>
</evidence>
<dbReference type="EMBL" id="JALLPB020000054">
    <property type="protein sequence ID" value="KAL3822793.1"/>
    <property type="molecule type" value="Genomic_DNA"/>
</dbReference>
<keyword evidence="1" id="KW-0540">Nuclease</keyword>
<gene>
    <name evidence="5" type="ORF">ACHAXA_005958</name>
</gene>
<dbReference type="Proteomes" id="UP001530377">
    <property type="component" value="Unassembled WGS sequence"/>
</dbReference>
<evidence type="ECO:0000313" key="5">
    <source>
        <dbReference type="EMBL" id="KAL3822793.1"/>
    </source>
</evidence>
<dbReference type="InterPro" id="IPR000999">
    <property type="entry name" value="RNase_III_dom"/>
</dbReference>
<keyword evidence="6" id="KW-1185">Reference proteome</keyword>
<name>A0ABD3SES5_9STRA</name>
<comment type="caution">
    <text evidence="5">The sequence shown here is derived from an EMBL/GenBank/DDBJ whole genome shotgun (WGS) entry which is preliminary data.</text>
</comment>
<dbReference type="InterPro" id="IPR036389">
    <property type="entry name" value="RNase_III_sf"/>
</dbReference>
<organism evidence="5 6">
    <name type="scientific">Cyclostephanos tholiformis</name>
    <dbReference type="NCBI Taxonomy" id="382380"/>
    <lineage>
        <taxon>Eukaryota</taxon>
        <taxon>Sar</taxon>
        <taxon>Stramenopiles</taxon>
        <taxon>Ochrophyta</taxon>
        <taxon>Bacillariophyta</taxon>
        <taxon>Coscinodiscophyceae</taxon>
        <taxon>Thalassiosirophycidae</taxon>
        <taxon>Stephanodiscales</taxon>
        <taxon>Stephanodiscaceae</taxon>
        <taxon>Cyclostephanos</taxon>
    </lineage>
</organism>
<dbReference type="Pfam" id="PF00636">
    <property type="entry name" value="Ribonuclease_3"/>
    <property type="match status" value="1"/>
</dbReference>
<dbReference type="PANTHER" id="PTHR34276">
    <property type="entry name" value="MINI-RIBONUCLEASE 3"/>
    <property type="match status" value="1"/>
</dbReference>
<dbReference type="InterPro" id="IPR008226">
    <property type="entry name" value="Mini3_fam"/>
</dbReference>
<keyword evidence="2" id="KW-0255">Endonuclease</keyword>
<dbReference type="PANTHER" id="PTHR34276:SF1">
    <property type="entry name" value="MINI-RIBONUCLEASE 3"/>
    <property type="match status" value="1"/>
</dbReference>
<feature type="domain" description="RNase III" evidence="4">
    <location>
        <begin position="144"/>
        <end position="243"/>
    </location>
</feature>
<dbReference type="HAMAP" id="MF_01468">
    <property type="entry name" value="RNase_Mini_III"/>
    <property type="match status" value="1"/>
</dbReference>